<keyword evidence="1" id="KW-0472">Membrane</keyword>
<evidence type="ECO:0008006" key="3">
    <source>
        <dbReference type="Google" id="ProtNLM"/>
    </source>
</evidence>
<protein>
    <recommendedName>
        <fullName evidence="3">DUF4386 domain-containing protein</fullName>
    </recommendedName>
</protein>
<feature type="transmembrane region" description="Helical" evidence="1">
    <location>
        <begin position="167"/>
        <end position="185"/>
    </location>
</feature>
<feature type="transmembrane region" description="Helical" evidence="1">
    <location>
        <begin position="197"/>
        <end position="219"/>
    </location>
</feature>
<evidence type="ECO:0000256" key="1">
    <source>
        <dbReference type="SAM" id="Phobius"/>
    </source>
</evidence>
<reference evidence="2" key="1">
    <citation type="submission" date="2018-05" db="EMBL/GenBank/DDBJ databases">
        <authorList>
            <person name="Lanie J.A."/>
            <person name="Ng W.-L."/>
            <person name="Kazmierczak K.M."/>
            <person name="Andrzejewski T.M."/>
            <person name="Davidsen T.M."/>
            <person name="Wayne K.J."/>
            <person name="Tettelin H."/>
            <person name="Glass J.I."/>
            <person name="Rusch D."/>
            <person name="Podicherti R."/>
            <person name="Tsui H.-C.T."/>
            <person name="Winkler M.E."/>
        </authorList>
    </citation>
    <scope>NUCLEOTIDE SEQUENCE</scope>
</reference>
<feature type="transmembrane region" description="Helical" evidence="1">
    <location>
        <begin position="89"/>
        <end position="108"/>
    </location>
</feature>
<feature type="transmembrane region" description="Helical" evidence="1">
    <location>
        <begin position="128"/>
        <end position="146"/>
    </location>
</feature>
<sequence length="226" mass="24406">MKTMSLNKIGGLCLCVGAALLTIPFLLQITLGGTPEEGSLIWRYFANEITSGGNLTLLYPILSVLGIALLVFGVYTLNSLLQKEKEDGLLSLGTVLVILGSIGYMVVWSLDYHILWGQSVVGQEGWTYAALGMTMEIGLVMLFGIVNWSGIQCLSSALAFRGYGNTTLMKVTSGFAGLHVVNHIYTIFNLDPMSASSIMPFFIGMSLGQLVLLAFNVSLGMQMMKE</sequence>
<name>A0A382GKM2_9ZZZZ</name>
<organism evidence="2">
    <name type="scientific">marine metagenome</name>
    <dbReference type="NCBI Taxonomy" id="408172"/>
    <lineage>
        <taxon>unclassified sequences</taxon>
        <taxon>metagenomes</taxon>
        <taxon>ecological metagenomes</taxon>
    </lineage>
</organism>
<proteinExistence type="predicted"/>
<dbReference type="AlphaFoldDB" id="A0A382GKM2"/>
<accession>A0A382GKM2</accession>
<dbReference type="EMBL" id="UINC01056076">
    <property type="protein sequence ID" value="SVB75680.1"/>
    <property type="molecule type" value="Genomic_DNA"/>
</dbReference>
<keyword evidence="1" id="KW-1133">Transmembrane helix</keyword>
<keyword evidence="1" id="KW-0812">Transmembrane</keyword>
<gene>
    <name evidence="2" type="ORF">METZ01_LOCUS228534</name>
</gene>
<feature type="transmembrane region" description="Helical" evidence="1">
    <location>
        <begin position="56"/>
        <end position="77"/>
    </location>
</feature>
<evidence type="ECO:0000313" key="2">
    <source>
        <dbReference type="EMBL" id="SVB75680.1"/>
    </source>
</evidence>